<evidence type="ECO:0000313" key="2">
    <source>
        <dbReference type="EMBL" id="PFH31122.1"/>
    </source>
</evidence>
<dbReference type="GeneID" id="40308048"/>
<feature type="compositionally biased region" description="Polar residues" evidence="1">
    <location>
        <begin position="852"/>
        <end position="868"/>
    </location>
</feature>
<accession>A0A2A9M6W2</accession>
<feature type="region of interest" description="Disordered" evidence="1">
    <location>
        <begin position="841"/>
        <end position="897"/>
    </location>
</feature>
<dbReference type="RefSeq" id="XP_029215131.1">
    <property type="nucleotide sequence ID" value="XM_029361664.1"/>
</dbReference>
<name>A0A2A9M6W2_BESBE</name>
<dbReference type="EMBL" id="NWUJ01000016">
    <property type="protein sequence ID" value="PFH31122.1"/>
    <property type="molecule type" value="Genomic_DNA"/>
</dbReference>
<feature type="compositionally biased region" description="Low complexity" evidence="1">
    <location>
        <begin position="495"/>
        <end position="513"/>
    </location>
</feature>
<proteinExistence type="predicted"/>
<feature type="compositionally biased region" description="Polar residues" evidence="1">
    <location>
        <begin position="68"/>
        <end position="80"/>
    </location>
</feature>
<feature type="region of interest" description="Disordered" evidence="1">
    <location>
        <begin position="771"/>
        <end position="798"/>
    </location>
</feature>
<feature type="region of interest" description="Disordered" evidence="1">
    <location>
        <begin position="476"/>
        <end position="520"/>
    </location>
</feature>
<sequence>MCAPRYVSGTPNSMGGSPLTYRRVDKQITASNSTGSNGTPQEHDGRSSPLRGAPHSRAESPTDPNPTPESQQSIFTQGWSPESLHHQTETVSLTPEASPYGSLSEQVGAGDPVGAGLLPGFPTRGDEGLFMALEDVSPPRSPSETTGSFMLTGDMFPSWSPSGHLETRDLVAAGLLPESPTGGGGLVMGLEGLPPSLPFEGTASFMTTGGGMPSESFSGRLGTGNRMAHGLSPRSPTGADGGHYIPLEEVSSGPPSDGTGLVMNTEEESPRSTSEQVETDASIAGGLSQGSPTGGGGGLVMVVEEVSSGPASDGTGLVMNTEEESPRSTSEQVETDASIAGGLSQGSPTGGGGGLVMVVEEVSSGPASDGTGLVMNTEEESPRSTSEQVETDASIAGGLSQGSPTGGGGGLVMVVEEVSSGPASDGTGLVMNTEEESPRSTSEQVETDASIAGGQSPVIPSSVEGDLYRAREAVWRGPSPQGTGSVMMRGEGLPSGSLSEQTGTGTSSTEGLLPGARTRGGEGHFMALERASPELPSGLRVSDTTGTGVAPAGCFGEREITLIGPVARSGVLTSPDEVQIAIEDLVRRSDWARARLIAARNRVLADHALHGTHVDTDTLHREHEQERTAQKEVPGTVDLSTKRSQPEGSPARAPMASLRTSAEELQDAPSRMDLVTAQIRAATGDLFARVAGGNPPGTEDALFHPQQQGDPTVAAMQMHCSLAPDGTRMQVFSAHEDRPTSHVHAEHTEAEMEVVLREIRSIRARRRRVAKNAAAARDRLRRSQESRPAGRSEEAEMWEEDFEKLVRSKEALVEKIDRDLECKRSQLAELRSALIARSPWAQSFSRTRETSEASASHASLTREASTQKGDLPSDAASTTGTPPVCSTVAQSGPRHRVTRFIRSSRETDFTDEGAPLLHQGSWLRTMGHAMAPSAGADPQPAEDFAAISDAAERRESPTVRPVSSASSSTPYDTFVGMPAAEASLTAEFRKRPHAGKGSGVVHPASAVVEGAFQSLTEDVQHGPIEPEPKKRRNRRFPRMPRRLRRESADEGGVDEAPEWILDYPSAETGHETLGEGVSRNEQAQGRAAGGFFGTSRSSGPAALPLDPPPVFARVEPPAPLRAAREMALQLPCSYAADWELRSHLQDFDTLSQQRVIRRTGPPLVAPVEYLSRSQPTEHRRTKDPLLRVRSPLETPDSLIAGMWWGGSNPASISASGIPTPAYDSLRYSGAQPLPLLPPPPSFTRLADPDNPERRGWSALTWPSLALRGFPPLPWAPVPRLDCSTDWVRHFVATTAQSAYHVEACSVSATPFRSALVAGLDGSSGEFAGQTNDRQRASAQGRVQPGSAPGEQTTAIRPRRRGGVRRRYKDY</sequence>
<feature type="compositionally biased region" description="Polar residues" evidence="1">
    <location>
        <begin position="89"/>
        <end position="105"/>
    </location>
</feature>
<feature type="region of interest" description="Disordered" evidence="1">
    <location>
        <begin position="1"/>
        <end position="108"/>
    </location>
</feature>
<feature type="region of interest" description="Disordered" evidence="1">
    <location>
        <begin position="364"/>
        <end position="389"/>
    </location>
</feature>
<dbReference type="VEuPathDB" id="ToxoDB:BESB_029960"/>
<organism evidence="2 3">
    <name type="scientific">Besnoitia besnoiti</name>
    <name type="common">Apicomplexan protozoan</name>
    <dbReference type="NCBI Taxonomy" id="94643"/>
    <lineage>
        <taxon>Eukaryota</taxon>
        <taxon>Sar</taxon>
        <taxon>Alveolata</taxon>
        <taxon>Apicomplexa</taxon>
        <taxon>Conoidasida</taxon>
        <taxon>Coccidia</taxon>
        <taxon>Eucoccidiorida</taxon>
        <taxon>Eimeriorina</taxon>
        <taxon>Sarcocystidae</taxon>
        <taxon>Besnoitia</taxon>
    </lineage>
</organism>
<keyword evidence="3" id="KW-1185">Reference proteome</keyword>
<comment type="caution">
    <text evidence="2">The sequence shown here is derived from an EMBL/GenBank/DDBJ whole genome shotgun (WGS) entry which is preliminary data.</text>
</comment>
<feature type="region of interest" description="Disordered" evidence="1">
    <location>
        <begin position="1018"/>
        <end position="1051"/>
    </location>
</feature>
<evidence type="ECO:0000313" key="3">
    <source>
        <dbReference type="Proteomes" id="UP000224006"/>
    </source>
</evidence>
<feature type="compositionally biased region" description="Basic residues" evidence="1">
    <location>
        <begin position="1356"/>
        <end position="1370"/>
    </location>
</feature>
<dbReference type="KEGG" id="bbes:BESB_029960"/>
<reference evidence="2 3" key="1">
    <citation type="submission" date="2017-09" db="EMBL/GenBank/DDBJ databases">
        <title>Genome sequencing of Besnoitia besnoiti strain Bb-Ger1.</title>
        <authorList>
            <person name="Schares G."/>
            <person name="Venepally P."/>
            <person name="Lorenzi H.A."/>
        </authorList>
    </citation>
    <scope>NUCLEOTIDE SEQUENCE [LARGE SCALE GENOMIC DNA]</scope>
    <source>
        <strain evidence="2 3">Bb-Ger1</strain>
    </source>
</reference>
<gene>
    <name evidence="2" type="ORF">BESB_029960</name>
</gene>
<protein>
    <submittedName>
        <fullName evidence="2">Uncharacterized protein</fullName>
    </submittedName>
</protein>
<feature type="compositionally biased region" description="Basic and acidic residues" evidence="1">
    <location>
        <begin position="1018"/>
        <end position="1028"/>
    </location>
</feature>
<feature type="compositionally biased region" description="Polar residues" evidence="1">
    <location>
        <begin position="28"/>
        <end position="40"/>
    </location>
</feature>
<feature type="compositionally biased region" description="Basic and acidic residues" evidence="1">
    <location>
        <begin position="776"/>
        <end position="794"/>
    </location>
</feature>
<feature type="compositionally biased region" description="Basic residues" evidence="1">
    <location>
        <begin position="1029"/>
        <end position="1044"/>
    </location>
</feature>
<feature type="region of interest" description="Disordered" evidence="1">
    <location>
        <begin position="1325"/>
        <end position="1370"/>
    </location>
</feature>
<feature type="region of interest" description="Disordered" evidence="1">
    <location>
        <begin position="420"/>
        <end position="462"/>
    </location>
</feature>
<feature type="region of interest" description="Disordered" evidence="1">
    <location>
        <begin position="233"/>
        <end position="352"/>
    </location>
</feature>
<feature type="compositionally biased region" description="Basic and acidic residues" evidence="1">
    <location>
        <begin position="614"/>
        <end position="630"/>
    </location>
</feature>
<dbReference type="Proteomes" id="UP000224006">
    <property type="component" value="Chromosome XIII"/>
</dbReference>
<feature type="compositionally biased region" description="Low complexity" evidence="1">
    <location>
        <begin position="300"/>
        <end position="309"/>
    </location>
</feature>
<evidence type="ECO:0000256" key="1">
    <source>
        <dbReference type="SAM" id="MobiDB-lite"/>
    </source>
</evidence>
<feature type="region of interest" description="Disordered" evidence="1">
    <location>
        <begin position="614"/>
        <end position="657"/>
    </location>
</feature>